<dbReference type="Pfam" id="PF07282">
    <property type="entry name" value="Cas12f1-like_TNB"/>
    <property type="match status" value="1"/>
</dbReference>
<dbReference type="AlphaFoldDB" id="A0A2A2IGF9"/>
<protein>
    <recommendedName>
        <fullName evidence="3">Cas12f1-like TNB domain-containing protein</fullName>
    </recommendedName>
</protein>
<organism evidence="4 5">
    <name type="scientific">Virgibacillus profundi</name>
    <dbReference type="NCBI Taxonomy" id="2024555"/>
    <lineage>
        <taxon>Bacteria</taxon>
        <taxon>Bacillati</taxon>
        <taxon>Bacillota</taxon>
        <taxon>Bacilli</taxon>
        <taxon>Bacillales</taxon>
        <taxon>Bacillaceae</taxon>
        <taxon>Virgibacillus</taxon>
    </lineage>
</organism>
<evidence type="ECO:0000256" key="2">
    <source>
        <dbReference type="SAM" id="MobiDB-lite"/>
    </source>
</evidence>
<dbReference type="Proteomes" id="UP000218887">
    <property type="component" value="Unassembled WGS sequence"/>
</dbReference>
<feature type="domain" description="Cas12f1-like TNB" evidence="3">
    <location>
        <begin position="1"/>
        <end position="60"/>
    </location>
</feature>
<name>A0A2A2IGF9_9BACI</name>
<dbReference type="RefSeq" id="WP_095654589.1">
    <property type="nucleotide sequence ID" value="NZ_NPOA01000003.1"/>
</dbReference>
<reference evidence="4 5" key="1">
    <citation type="submission" date="2017-08" db="EMBL/GenBank/DDBJ databases">
        <title>Virgibacillus indicus sp. nov. and Virgibacillus profoundi sp. nov, two moderately halophilic bacteria isolated from marine sediment by using the Microfluidic Streak Plate.</title>
        <authorList>
            <person name="Xu B."/>
            <person name="Hu B."/>
            <person name="Wang J."/>
            <person name="Zhu Y."/>
            <person name="Huang L."/>
            <person name="Du W."/>
            <person name="Huang Y."/>
        </authorList>
    </citation>
    <scope>NUCLEOTIDE SEQUENCE [LARGE SCALE GENOMIC DNA]</scope>
    <source>
        <strain evidence="4 5">IO3-P3-H5</strain>
    </source>
</reference>
<dbReference type="OrthoDB" id="1551477at2"/>
<evidence type="ECO:0000259" key="3">
    <source>
        <dbReference type="Pfam" id="PF07282"/>
    </source>
</evidence>
<dbReference type="EMBL" id="NPOA01000003">
    <property type="protein sequence ID" value="PAV30622.1"/>
    <property type="molecule type" value="Genomic_DNA"/>
</dbReference>
<proteinExistence type="predicted"/>
<evidence type="ECO:0000313" key="5">
    <source>
        <dbReference type="Proteomes" id="UP000218887"/>
    </source>
</evidence>
<keyword evidence="5" id="KW-1185">Reference proteome</keyword>
<sequence>MLDWVQVKNNKHYTKVDETNTTKECCVCGHKEKKKTDVRIFTCKNCQTTLYRDMNSVVNIGKKEGKLLPRLGYVGVKNPMYTVWWEWKRQAIVRGRFRLLAGGNESPGEKTKRTLQLTKSSS</sequence>
<dbReference type="GO" id="GO:0003677">
    <property type="term" value="F:DNA binding"/>
    <property type="evidence" value="ECO:0007669"/>
    <property type="project" value="UniProtKB-KW"/>
</dbReference>
<evidence type="ECO:0000313" key="4">
    <source>
        <dbReference type="EMBL" id="PAV30622.1"/>
    </source>
</evidence>
<evidence type="ECO:0000256" key="1">
    <source>
        <dbReference type="ARBA" id="ARBA00023125"/>
    </source>
</evidence>
<comment type="caution">
    <text evidence="4">The sequence shown here is derived from an EMBL/GenBank/DDBJ whole genome shotgun (WGS) entry which is preliminary data.</text>
</comment>
<accession>A0A2A2IGF9</accession>
<gene>
    <name evidence="4" type="ORF">CIL05_05840</name>
</gene>
<keyword evidence="1" id="KW-0238">DNA-binding</keyword>
<dbReference type="InterPro" id="IPR010095">
    <property type="entry name" value="Cas12f1-like_TNB"/>
</dbReference>
<feature type="region of interest" description="Disordered" evidence="2">
    <location>
        <begin position="103"/>
        <end position="122"/>
    </location>
</feature>